<evidence type="ECO:0000313" key="1">
    <source>
        <dbReference type="EMBL" id="KAK3339650.1"/>
    </source>
</evidence>
<sequence length="100" mass="11237">MRYIDRTGPSSTFFQTTDSDSWPMHVNADPLNGLSWKEVEETSSGLATADLHGKLFYYLRGVLGAFLRLSGSHVITFRLYQMDAFDSPKHTENATFIQSG</sequence>
<dbReference type="AlphaFoldDB" id="A0AAJ0H4U7"/>
<keyword evidence="2" id="KW-1185">Reference proteome</keyword>
<reference evidence="1" key="2">
    <citation type="submission" date="2023-06" db="EMBL/GenBank/DDBJ databases">
        <authorList>
            <consortium name="Lawrence Berkeley National Laboratory"/>
            <person name="Haridas S."/>
            <person name="Hensen N."/>
            <person name="Bonometti L."/>
            <person name="Westerberg I."/>
            <person name="Brannstrom I.O."/>
            <person name="Guillou S."/>
            <person name="Cros-Aarteil S."/>
            <person name="Calhoun S."/>
            <person name="Kuo A."/>
            <person name="Mondo S."/>
            <person name="Pangilinan J."/>
            <person name="Riley R."/>
            <person name="Labutti K."/>
            <person name="Andreopoulos B."/>
            <person name="Lipzen A."/>
            <person name="Chen C."/>
            <person name="Yanf M."/>
            <person name="Daum C."/>
            <person name="Ng V."/>
            <person name="Clum A."/>
            <person name="Steindorff A."/>
            <person name="Ohm R."/>
            <person name="Martin F."/>
            <person name="Silar P."/>
            <person name="Natvig D."/>
            <person name="Lalanne C."/>
            <person name="Gautier V."/>
            <person name="Ament-Velasquez S.L."/>
            <person name="Kruys A."/>
            <person name="Hutchinson M.I."/>
            <person name="Powell A.J."/>
            <person name="Barry K."/>
            <person name="Miller A.N."/>
            <person name="Grigoriev I.V."/>
            <person name="Debuchy R."/>
            <person name="Gladieux P."/>
            <person name="Thoren M.H."/>
            <person name="Johannesson H."/>
        </authorList>
    </citation>
    <scope>NUCLEOTIDE SEQUENCE</scope>
    <source>
        <strain evidence="1">CBS 955.72</strain>
    </source>
</reference>
<dbReference type="EMBL" id="JAUIQD010000009">
    <property type="protein sequence ID" value="KAK3339650.1"/>
    <property type="molecule type" value="Genomic_DNA"/>
</dbReference>
<reference evidence="1" key="1">
    <citation type="journal article" date="2023" name="Mol. Phylogenet. Evol.">
        <title>Genome-scale phylogeny and comparative genomics of the fungal order Sordariales.</title>
        <authorList>
            <person name="Hensen N."/>
            <person name="Bonometti L."/>
            <person name="Westerberg I."/>
            <person name="Brannstrom I.O."/>
            <person name="Guillou S."/>
            <person name="Cros-Aarteil S."/>
            <person name="Calhoun S."/>
            <person name="Haridas S."/>
            <person name="Kuo A."/>
            <person name="Mondo S."/>
            <person name="Pangilinan J."/>
            <person name="Riley R."/>
            <person name="LaButti K."/>
            <person name="Andreopoulos B."/>
            <person name="Lipzen A."/>
            <person name="Chen C."/>
            <person name="Yan M."/>
            <person name="Daum C."/>
            <person name="Ng V."/>
            <person name="Clum A."/>
            <person name="Steindorff A."/>
            <person name="Ohm R.A."/>
            <person name="Martin F."/>
            <person name="Silar P."/>
            <person name="Natvig D.O."/>
            <person name="Lalanne C."/>
            <person name="Gautier V."/>
            <person name="Ament-Velasquez S.L."/>
            <person name="Kruys A."/>
            <person name="Hutchinson M.I."/>
            <person name="Powell A.J."/>
            <person name="Barry K."/>
            <person name="Miller A.N."/>
            <person name="Grigoriev I.V."/>
            <person name="Debuchy R."/>
            <person name="Gladieux P."/>
            <person name="Hiltunen Thoren M."/>
            <person name="Johannesson H."/>
        </authorList>
    </citation>
    <scope>NUCLEOTIDE SEQUENCE</scope>
    <source>
        <strain evidence="1">CBS 955.72</strain>
    </source>
</reference>
<protein>
    <submittedName>
        <fullName evidence="1">Uncharacterized protein</fullName>
    </submittedName>
</protein>
<comment type="caution">
    <text evidence="1">The sequence shown here is derived from an EMBL/GenBank/DDBJ whole genome shotgun (WGS) entry which is preliminary data.</text>
</comment>
<dbReference type="Proteomes" id="UP001275084">
    <property type="component" value="Unassembled WGS sequence"/>
</dbReference>
<accession>A0AAJ0H4U7</accession>
<proteinExistence type="predicted"/>
<evidence type="ECO:0000313" key="2">
    <source>
        <dbReference type="Proteomes" id="UP001275084"/>
    </source>
</evidence>
<organism evidence="1 2">
    <name type="scientific">Lasiosphaeria hispida</name>
    <dbReference type="NCBI Taxonomy" id="260671"/>
    <lineage>
        <taxon>Eukaryota</taxon>
        <taxon>Fungi</taxon>
        <taxon>Dikarya</taxon>
        <taxon>Ascomycota</taxon>
        <taxon>Pezizomycotina</taxon>
        <taxon>Sordariomycetes</taxon>
        <taxon>Sordariomycetidae</taxon>
        <taxon>Sordariales</taxon>
        <taxon>Lasiosphaeriaceae</taxon>
        <taxon>Lasiosphaeria</taxon>
    </lineage>
</organism>
<name>A0AAJ0H4U7_9PEZI</name>
<gene>
    <name evidence="1" type="ORF">B0T25DRAFT_523387</name>
</gene>